<feature type="transmembrane region" description="Helical" evidence="1">
    <location>
        <begin position="65"/>
        <end position="84"/>
    </location>
</feature>
<evidence type="ECO:0000259" key="2">
    <source>
        <dbReference type="SMART" id="SM00014"/>
    </source>
</evidence>
<dbReference type="GO" id="GO:0016787">
    <property type="term" value="F:hydrolase activity"/>
    <property type="evidence" value="ECO:0007669"/>
    <property type="project" value="UniProtKB-KW"/>
</dbReference>
<dbReference type="EMBL" id="JACIGI010000004">
    <property type="protein sequence ID" value="MBB4285005.1"/>
    <property type="molecule type" value="Genomic_DNA"/>
</dbReference>
<dbReference type="SUPFAM" id="SSF48317">
    <property type="entry name" value="Acid phosphatase/Vanadium-dependent haloperoxidase"/>
    <property type="match status" value="1"/>
</dbReference>
<keyword evidence="1" id="KW-0472">Membrane</keyword>
<feature type="transmembrane region" description="Helical" evidence="1">
    <location>
        <begin position="151"/>
        <end position="169"/>
    </location>
</feature>
<feature type="transmembrane region" description="Helical" evidence="1">
    <location>
        <begin position="21"/>
        <end position="41"/>
    </location>
</feature>
<sequence length="227" mass="24301">MTTPSWDTHPLAGWRCRLFTALVLVFVVVPQVDLGVSALFYDAGTGLFVAEGPILNAIRKGVPPLLYAAVVFVVLLWVGDRMVPGPRRGRPSGRQVLFLVGSLALGPGLIVNGVLKEWWGRARPSDIEAFGGAAIYTPPWMIADQCATNCSFVSGHAAIGFWVVAFALLVPRRHRVPAMIAALLFGAIVGGARIVVGAHFLSDIVFAGVIVIAVTLWLHRTLILDDG</sequence>
<gene>
    <name evidence="3" type="ORF">GGD88_000719</name>
</gene>
<keyword evidence="3" id="KW-0378">Hydrolase</keyword>
<dbReference type="Pfam" id="PF01569">
    <property type="entry name" value="PAP2"/>
    <property type="match status" value="1"/>
</dbReference>
<dbReference type="Gene3D" id="1.20.144.10">
    <property type="entry name" value="Phosphatidic acid phosphatase type 2/haloperoxidase"/>
    <property type="match status" value="1"/>
</dbReference>
<reference evidence="3 4" key="1">
    <citation type="submission" date="2020-08" db="EMBL/GenBank/DDBJ databases">
        <title>Genome sequencing of Purple Non-Sulfur Bacteria from various extreme environments.</title>
        <authorList>
            <person name="Mayer M."/>
        </authorList>
    </citation>
    <scope>NUCLEOTIDE SEQUENCE [LARGE SCALE GENOMIC DNA]</scope>
    <source>
        <strain evidence="3 4">JA135</strain>
    </source>
</reference>
<keyword evidence="1" id="KW-1133">Transmembrane helix</keyword>
<dbReference type="CDD" id="cd03396">
    <property type="entry name" value="PAP2_like_6"/>
    <property type="match status" value="1"/>
</dbReference>
<dbReference type="InterPro" id="IPR000326">
    <property type="entry name" value="PAP2/HPO"/>
</dbReference>
<comment type="caution">
    <text evidence="3">The sequence shown here is derived from an EMBL/GenBank/DDBJ whole genome shotgun (WGS) entry which is preliminary data.</text>
</comment>
<name>A0A7W6RXF6_9PROT</name>
<accession>A0A7W6RXF6</accession>
<evidence type="ECO:0000313" key="4">
    <source>
        <dbReference type="Proteomes" id="UP000555728"/>
    </source>
</evidence>
<feature type="transmembrane region" description="Helical" evidence="1">
    <location>
        <begin position="200"/>
        <end position="218"/>
    </location>
</feature>
<dbReference type="EC" id="3.1.3.-" evidence="3"/>
<feature type="domain" description="Phosphatidic acid phosphatase type 2/haloperoxidase" evidence="2">
    <location>
        <begin position="99"/>
        <end position="219"/>
    </location>
</feature>
<evidence type="ECO:0000256" key="1">
    <source>
        <dbReference type="SAM" id="Phobius"/>
    </source>
</evidence>
<dbReference type="AlphaFoldDB" id="A0A7W6RXF6"/>
<keyword evidence="4" id="KW-1185">Reference proteome</keyword>
<feature type="transmembrane region" description="Helical" evidence="1">
    <location>
        <begin position="176"/>
        <end position="194"/>
    </location>
</feature>
<dbReference type="RefSeq" id="WP_184431783.1">
    <property type="nucleotide sequence ID" value="NZ_JACIGI010000004.1"/>
</dbReference>
<keyword evidence="1" id="KW-0812">Transmembrane</keyword>
<feature type="transmembrane region" description="Helical" evidence="1">
    <location>
        <begin position="96"/>
        <end position="115"/>
    </location>
</feature>
<dbReference type="InterPro" id="IPR036938">
    <property type="entry name" value="PAP2/HPO_sf"/>
</dbReference>
<organism evidence="3 4">
    <name type="scientific">Roseospira goensis</name>
    <dbReference type="NCBI Taxonomy" id="391922"/>
    <lineage>
        <taxon>Bacteria</taxon>
        <taxon>Pseudomonadati</taxon>
        <taxon>Pseudomonadota</taxon>
        <taxon>Alphaproteobacteria</taxon>
        <taxon>Rhodospirillales</taxon>
        <taxon>Rhodospirillaceae</taxon>
        <taxon>Roseospira</taxon>
    </lineage>
</organism>
<dbReference type="SMART" id="SM00014">
    <property type="entry name" value="acidPPc"/>
    <property type="match status" value="1"/>
</dbReference>
<dbReference type="Proteomes" id="UP000555728">
    <property type="component" value="Unassembled WGS sequence"/>
</dbReference>
<evidence type="ECO:0000313" key="3">
    <source>
        <dbReference type="EMBL" id="MBB4285005.1"/>
    </source>
</evidence>
<proteinExistence type="predicted"/>
<protein>
    <submittedName>
        <fullName evidence="3">Lipid A 4'-phosphatase</fullName>
        <ecNumber evidence="3">3.1.3.-</ecNumber>
    </submittedName>
</protein>